<dbReference type="RefSeq" id="WP_195893564.1">
    <property type="nucleotide sequence ID" value="NZ_JADOGI010000003.1"/>
</dbReference>
<dbReference type="PANTHER" id="PTHR34075">
    <property type="entry name" value="BLR3430 PROTEIN"/>
    <property type="match status" value="1"/>
</dbReference>
<dbReference type="PANTHER" id="PTHR34075:SF5">
    <property type="entry name" value="BLR3430 PROTEIN"/>
    <property type="match status" value="1"/>
</dbReference>
<reference evidence="3" key="1">
    <citation type="submission" date="2020-11" db="EMBL/GenBank/DDBJ databases">
        <title>Whole-genome analyses of Nonomuraea sp. K274.</title>
        <authorList>
            <person name="Veyisoglu A."/>
        </authorList>
    </citation>
    <scope>NUCLEOTIDE SEQUENCE</scope>
    <source>
        <strain evidence="3">K274</strain>
    </source>
</reference>
<evidence type="ECO:0000313" key="4">
    <source>
        <dbReference type="Proteomes" id="UP000605361"/>
    </source>
</evidence>
<name>A0A931EUJ0_9ACTN</name>
<sequence>MRDVPPLALRGEERLFYERLRAHDLGIQVCAGCAARFAYPRTVCPRCLGTELRLDSSSGRGSVYSFTTIHRPAAAWRADDVPYTVALVDLDEGVRVLGDLRVPEPRVGLRVELEYDDVRDDLTLLSFVAAAGQ</sequence>
<dbReference type="SUPFAM" id="SSF50249">
    <property type="entry name" value="Nucleic acid-binding proteins"/>
    <property type="match status" value="1"/>
</dbReference>
<evidence type="ECO:0000259" key="2">
    <source>
        <dbReference type="Pfam" id="PF12172"/>
    </source>
</evidence>
<evidence type="ECO:0000313" key="3">
    <source>
        <dbReference type="EMBL" id="MBF8184579.1"/>
    </source>
</evidence>
<evidence type="ECO:0000259" key="1">
    <source>
        <dbReference type="Pfam" id="PF01796"/>
    </source>
</evidence>
<dbReference type="InterPro" id="IPR052513">
    <property type="entry name" value="Thioester_dehydratase-like"/>
</dbReference>
<dbReference type="Pfam" id="PF12172">
    <property type="entry name" value="zf-ChsH2"/>
    <property type="match status" value="1"/>
</dbReference>
<feature type="domain" description="ChsH2 rubredoxin-like zinc ribbon" evidence="2">
    <location>
        <begin position="20"/>
        <end position="52"/>
    </location>
</feature>
<dbReference type="EMBL" id="JADOGI010000003">
    <property type="protein sequence ID" value="MBF8184579.1"/>
    <property type="molecule type" value="Genomic_DNA"/>
</dbReference>
<accession>A0A931EUJ0</accession>
<dbReference type="InterPro" id="IPR002878">
    <property type="entry name" value="ChsH2_C"/>
</dbReference>
<dbReference type="AlphaFoldDB" id="A0A931EUJ0"/>
<feature type="domain" description="ChsH2 C-terminal OB-fold" evidence="1">
    <location>
        <begin position="57"/>
        <end position="114"/>
    </location>
</feature>
<dbReference type="Pfam" id="PF01796">
    <property type="entry name" value="OB_ChsH2_C"/>
    <property type="match status" value="1"/>
</dbReference>
<dbReference type="Proteomes" id="UP000605361">
    <property type="component" value="Unassembled WGS sequence"/>
</dbReference>
<protein>
    <submittedName>
        <fullName evidence="3">OB-fold domain-containing protein</fullName>
    </submittedName>
</protein>
<keyword evidence="4" id="KW-1185">Reference proteome</keyword>
<dbReference type="InterPro" id="IPR022002">
    <property type="entry name" value="ChsH2_Znr"/>
</dbReference>
<dbReference type="InterPro" id="IPR012340">
    <property type="entry name" value="NA-bd_OB-fold"/>
</dbReference>
<proteinExistence type="predicted"/>
<comment type="caution">
    <text evidence="3">The sequence shown here is derived from an EMBL/GenBank/DDBJ whole genome shotgun (WGS) entry which is preliminary data.</text>
</comment>
<gene>
    <name evidence="3" type="ORF">ITP53_02220</name>
</gene>
<organism evidence="3 4">
    <name type="scientific">Nonomuraea cypriaca</name>
    <dbReference type="NCBI Taxonomy" id="1187855"/>
    <lineage>
        <taxon>Bacteria</taxon>
        <taxon>Bacillati</taxon>
        <taxon>Actinomycetota</taxon>
        <taxon>Actinomycetes</taxon>
        <taxon>Streptosporangiales</taxon>
        <taxon>Streptosporangiaceae</taxon>
        <taxon>Nonomuraea</taxon>
    </lineage>
</organism>